<name>A0A3M8DFB9_9BACL</name>
<gene>
    <name evidence="2" type="ORF">EDM59_10940</name>
</gene>
<evidence type="ECO:0000313" key="3">
    <source>
        <dbReference type="Proteomes" id="UP000269573"/>
    </source>
</evidence>
<feature type="signal peptide" evidence="1">
    <location>
        <begin position="1"/>
        <end position="28"/>
    </location>
</feature>
<dbReference type="AlphaFoldDB" id="A0A3M8DFB9"/>
<keyword evidence="1" id="KW-0732">Signal</keyword>
<evidence type="ECO:0008006" key="4">
    <source>
        <dbReference type="Google" id="ProtNLM"/>
    </source>
</evidence>
<reference evidence="2 3" key="1">
    <citation type="submission" date="2018-10" db="EMBL/GenBank/DDBJ databases">
        <title>Phylogenomics of Brevibacillus.</title>
        <authorList>
            <person name="Dunlap C."/>
        </authorList>
    </citation>
    <scope>NUCLEOTIDE SEQUENCE [LARGE SCALE GENOMIC DNA]</scope>
    <source>
        <strain evidence="2 3">JCM 15774</strain>
    </source>
</reference>
<keyword evidence="3" id="KW-1185">Reference proteome</keyword>
<protein>
    <recommendedName>
        <fullName evidence="4">IseA DL-endopeptidase inhibitor</fullName>
    </recommendedName>
</protein>
<dbReference type="InterPro" id="IPR053749">
    <property type="entry name" value="TA_system-associated_sf"/>
</dbReference>
<evidence type="ECO:0000313" key="2">
    <source>
        <dbReference type="EMBL" id="RNB86676.1"/>
    </source>
</evidence>
<comment type="caution">
    <text evidence="2">The sequence shown here is derived from an EMBL/GenBank/DDBJ whole genome shotgun (WGS) entry which is preliminary data.</text>
</comment>
<accession>A0A3M8DFB9</accession>
<evidence type="ECO:0000256" key="1">
    <source>
        <dbReference type="SAM" id="SignalP"/>
    </source>
</evidence>
<dbReference type="EMBL" id="RHHU01000005">
    <property type="protein sequence ID" value="RNB86676.1"/>
    <property type="molecule type" value="Genomic_DNA"/>
</dbReference>
<dbReference type="Proteomes" id="UP000269573">
    <property type="component" value="Unassembled WGS sequence"/>
</dbReference>
<feature type="chain" id="PRO_5039333627" description="IseA DL-endopeptidase inhibitor" evidence="1">
    <location>
        <begin position="29"/>
        <end position="203"/>
    </location>
</feature>
<proteinExistence type="predicted"/>
<dbReference type="Gene3D" id="3.10.450.420">
    <property type="match status" value="1"/>
</dbReference>
<sequence length="203" mass="23165">MHLMNSWKKWIYLLSCLCLLVGCSSPSKEEKAKTQSKPPKPSAIQKLGDNKMDVVLFLNRAEHALEEVYYAAADNAKGKAVHEDGITYRELPKRFDSKDKIVGYFSKFWSKPLAEAMYDNMSTKLAKDKVYVAIPRTDYPVLISVRNTTVEKTNGVLRVTIEDVAPAAFATDRILRYQLVRDEKTKRYEIKSRVGAYGSEQFQ</sequence>
<organism evidence="2 3">
    <name type="scientific">Brevibacillus nitrificans</name>
    <dbReference type="NCBI Taxonomy" id="651560"/>
    <lineage>
        <taxon>Bacteria</taxon>
        <taxon>Bacillati</taxon>
        <taxon>Bacillota</taxon>
        <taxon>Bacilli</taxon>
        <taxon>Bacillales</taxon>
        <taxon>Paenibacillaceae</taxon>
        <taxon>Brevibacillus</taxon>
    </lineage>
</organism>